<accession>A0AAC8Z009</accession>
<name>A0AAC8Z009_SPHMC</name>
<feature type="binding site" evidence="8">
    <location>
        <position position="104"/>
    </location>
    <ligand>
        <name>Mg(2+)</name>
        <dbReference type="ChEBI" id="CHEBI:18420"/>
    </ligand>
</feature>
<dbReference type="RefSeq" id="WP_054727815.1">
    <property type="nucleotide sequence ID" value="NZ_CP009429.1"/>
</dbReference>
<evidence type="ECO:0000256" key="3">
    <source>
        <dbReference type="ARBA" id="ARBA00022722"/>
    </source>
</evidence>
<evidence type="ECO:0000256" key="4">
    <source>
        <dbReference type="ARBA" id="ARBA00022723"/>
    </source>
</evidence>
<keyword evidence="6 8" id="KW-0460">Magnesium</keyword>
<evidence type="ECO:0000256" key="8">
    <source>
        <dbReference type="HAMAP-Rule" id="MF_00265"/>
    </source>
</evidence>
<dbReference type="HAMAP" id="MF_00265">
    <property type="entry name" value="VapC_Nob1"/>
    <property type="match status" value="1"/>
</dbReference>
<evidence type="ECO:0000256" key="6">
    <source>
        <dbReference type="ARBA" id="ARBA00022842"/>
    </source>
</evidence>
<dbReference type="GO" id="GO:0004540">
    <property type="term" value="F:RNA nuclease activity"/>
    <property type="evidence" value="ECO:0007669"/>
    <property type="project" value="InterPro"/>
</dbReference>
<protein>
    <recommendedName>
        <fullName evidence="8">Ribonuclease VapC</fullName>
        <shortName evidence="8">RNase VapC</shortName>
        <ecNumber evidence="8">3.1.-.-</ecNumber>
    </recommendedName>
    <alternativeName>
        <fullName evidence="8">Toxin VapC</fullName>
    </alternativeName>
</protein>
<dbReference type="GO" id="GO:0016787">
    <property type="term" value="F:hydrolase activity"/>
    <property type="evidence" value="ECO:0007669"/>
    <property type="project" value="UniProtKB-KW"/>
</dbReference>
<comment type="similarity">
    <text evidence="7 8">Belongs to the PINc/VapC protein family.</text>
</comment>
<sequence>MILLDTNILSEVLRAAPEPRVLDWIGRQAASSLFVTTVTQAEILYGIAILDKGRRRDELAAAALLTFSEDFSGRLLAFDGDAATAFAEIAAARRGMGRPISQFDAQIAAIARSRGAILATRNSRDFEHCGIEIVDPWSR</sequence>
<organism evidence="10 11">
    <name type="scientific">Sphingopyxis macrogoltabida</name>
    <name type="common">Sphingomonas macrogoltabidus</name>
    <dbReference type="NCBI Taxonomy" id="33050"/>
    <lineage>
        <taxon>Bacteria</taxon>
        <taxon>Pseudomonadati</taxon>
        <taxon>Pseudomonadota</taxon>
        <taxon>Alphaproteobacteria</taxon>
        <taxon>Sphingomonadales</taxon>
        <taxon>Sphingomonadaceae</taxon>
        <taxon>Sphingopyxis</taxon>
    </lineage>
</organism>
<comment type="cofactor">
    <cofactor evidence="1 8">
        <name>Mg(2+)</name>
        <dbReference type="ChEBI" id="CHEBI:18420"/>
    </cofactor>
</comment>
<dbReference type="EC" id="3.1.-.-" evidence="8"/>
<dbReference type="SUPFAM" id="SSF88723">
    <property type="entry name" value="PIN domain-like"/>
    <property type="match status" value="1"/>
</dbReference>
<keyword evidence="4 8" id="KW-0479">Metal-binding</keyword>
<dbReference type="EMBL" id="CP013344">
    <property type="protein sequence ID" value="AMU89124.1"/>
    <property type="molecule type" value="Genomic_DNA"/>
</dbReference>
<keyword evidence="5 8" id="KW-0378">Hydrolase</keyword>
<keyword evidence="2 8" id="KW-1277">Toxin-antitoxin system</keyword>
<dbReference type="Gene3D" id="3.40.50.1010">
    <property type="entry name" value="5'-nuclease"/>
    <property type="match status" value="1"/>
</dbReference>
<dbReference type="InterPro" id="IPR029060">
    <property type="entry name" value="PIN-like_dom_sf"/>
</dbReference>
<evidence type="ECO:0000256" key="5">
    <source>
        <dbReference type="ARBA" id="ARBA00022801"/>
    </source>
</evidence>
<evidence type="ECO:0000313" key="10">
    <source>
        <dbReference type="EMBL" id="AMU89124.1"/>
    </source>
</evidence>
<keyword evidence="3 8" id="KW-0540">Nuclease</keyword>
<evidence type="ECO:0000313" key="11">
    <source>
        <dbReference type="Proteomes" id="UP000076088"/>
    </source>
</evidence>
<dbReference type="AlphaFoldDB" id="A0AAC8Z009"/>
<dbReference type="KEGG" id="smaz:LH19_11085"/>
<keyword evidence="8" id="KW-0800">Toxin</keyword>
<reference evidence="10 11" key="2">
    <citation type="journal article" date="2016" name="Genome Announc.">
        <title>Complete Genome Sequence of Sphingopyxis macrogoltabida Strain 203N (NBRC 111659), a Polyethylene Glycol Degrader.</title>
        <authorList>
            <person name="Ohtsubo Y."/>
            <person name="Nonoyama S."/>
            <person name="Nagata Y."/>
            <person name="Numata M."/>
            <person name="Tsuchikane K."/>
            <person name="Hosoyama A."/>
            <person name="Yamazoe A."/>
            <person name="Tsuda M."/>
            <person name="Fujita N."/>
            <person name="Kawai F."/>
        </authorList>
    </citation>
    <scope>NUCLEOTIDE SEQUENCE [LARGE SCALE GENOMIC DNA]</scope>
    <source>
        <strain evidence="10 11">203N</strain>
    </source>
</reference>
<evidence type="ECO:0000256" key="2">
    <source>
        <dbReference type="ARBA" id="ARBA00022649"/>
    </source>
</evidence>
<dbReference type="CDD" id="cd18731">
    <property type="entry name" value="PIN_NgFitB-like"/>
    <property type="match status" value="1"/>
</dbReference>
<dbReference type="GO" id="GO:0000287">
    <property type="term" value="F:magnesium ion binding"/>
    <property type="evidence" value="ECO:0007669"/>
    <property type="project" value="UniProtKB-UniRule"/>
</dbReference>
<keyword evidence="11" id="KW-1185">Reference proteome</keyword>
<proteinExistence type="inferred from homology"/>
<dbReference type="InterPro" id="IPR022907">
    <property type="entry name" value="VapC_family"/>
</dbReference>
<feature type="domain" description="PIN" evidence="9">
    <location>
        <begin position="2"/>
        <end position="127"/>
    </location>
</feature>
<dbReference type="Proteomes" id="UP000076088">
    <property type="component" value="Chromosome"/>
</dbReference>
<evidence type="ECO:0000256" key="1">
    <source>
        <dbReference type="ARBA" id="ARBA00001946"/>
    </source>
</evidence>
<dbReference type="Pfam" id="PF01850">
    <property type="entry name" value="PIN"/>
    <property type="match status" value="1"/>
</dbReference>
<dbReference type="PANTHER" id="PTHR33653:SF1">
    <property type="entry name" value="RIBONUCLEASE VAPC2"/>
    <property type="match status" value="1"/>
</dbReference>
<gene>
    <name evidence="8" type="primary">vapC</name>
    <name evidence="10" type="ORF">ATM17_08745</name>
</gene>
<comment type="function">
    <text evidence="8">Toxic component of a toxin-antitoxin (TA) system. An RNase.</text>
</comment>
<dbReference type="GO" id="GO:0090729">
    <property type="term" value="F:toxin activity"/>
    <property type="evidence" value="ECO:0007669"/>
    <property type="project" value="UniProtKB-KW"/>
</dbReference>
<evidence type="ECO:0000256" key="7">
    <source>
        <dbReference type="ARBA" id="ARBA00038093"/>
    </source>
</evidence>
<dbReference type="PANTHER" id="PTHR33653">
    <property type="entry name" value="RIBONUCLEASE VAPC2"/>
    <property type="match status" value="1"/>
</dbReference>
<dbReference type="InterPro" id="IPR050556">
    <property type="entry name" value="Type_II_TA_system_RNase"/>
</dbReference>
<feature type="binding site" evidence="8">
    <location>
        <position position="5"/>
    </location>
    <ligand>
        <name>Mg(2+)</name>
        <dbReference type="ChEBI" id="CHEBI:18420"/>
    </ligand>
</feature>
<dbReference type="InterPro" id="IPR002716">
    <property type="entry name" value="PIN_dom"/>
</dbReference>
<evidence type="ECO:0000259" key="9">
    <source>
        <dbReference type="Pfam" id="PF01850"/>
    </source>
</evidence>
<reference evidence="11" key="1">
    <citation type="submission" date="2015-11" db="EMBL/GenBank/DDBJ databases">
        <title>Complete genome sequence of a polyethylene-glycol degrader Sphingopyxis macrogoltabida 203N (NBRC 111659).</title>
        <authorList>
            <person name="Yoshiyuki O."/>
            <person name="Shouta N."/>
            <person name="Nagata Y."/>
            <person name="Numata M."/>
            <person name="Tsuchikane K."/>
            <person name="Hosoyama A."/>
            <person name="Yamazoe A."/>
            <person name="Tsuda M."/>
            <person name="Fujita N."/>
            <person name="Kawai F."/>
        </authorList>
    </citation>
    <scope>NUCLEOTIDE SEQUENCE [LARGE SCALE GENOMIC DNA]</scope>
    <source>
        <strain evidence="11">203N</strain>
    </source>
</reference>